<evidence type="ECO:0000256" key="1">
    <source>
        <dbReference type="SAM" id="Coils"/>
    </source>
</evidence>
<reference evidence="3" key="1">
    <citation type="submission" date="2021-05" db="EMBL/GenBank/DDBJ databases">
        <title>The genome of the haptophyte Pavlova lutheri (Diacronema luteri, Pavlovales) - a model for lipid biosynthesis in eukaryotic algae.</title>
        <authorList>
            <person name="Hulatt C.J."/>
            <person name="Posewitz M.C."/>
        </authorList>
    </citation>
    <scope>NUCLEOTIDE SEQUENCE</scope>
    <source>
        <strain evidence="3">NIVA-4/92</strain>
    </source>
</reference>
<dbReference type="AlphaFoldDB" id="A0A8J6C9G2"/>
<accession>A0A8J6C9G2</accession>
<dbReference type="OMA" id="HAARSAC"/>
<evidence type="ECO:0000313" key="3">
    <source>
        <dbReference type="EMBL" id="KAG8462951.1"/>
    </source>
</evidence>
<feature type="region of interest" description="Disordered" evidence="2">
    <location>
        <begin position="558"/>
        <end position="583"/>
    </location>
</feature>
<evidence type="ECO:0000256" key="2">
    <source>
        <dbReference type="SAM" id="MobiDB-lite"/>
    </source>
</evidence>
<feature type="compositionally biased region" description="Basic and acidic residues" evidence="2">
    <location>
        <begin position="85"/>
        <end position="98"/>
    </location>
</feature>
<dbReference type="EMBL" id="JAGTXO010000018">
    <property type="protein sequence ID" value="KAG8462951.1"/>
    <property type="molecule type" value="Genomic_DNA"/>
</dbReference>
<keyword evidence="4" id="KW-1185">Reference proteome</keyword>
<feature type="region of interest" description="Disordered" evidence="2">
    <location>
        <begin position="506"/>
        <end position="540"/>
    </location>
</feature>
<name>A0A8J6C9G2_DIALT</name>
<feature type="region of interest" description="Disordered" evidence="2">
    <location>
        <begin position="16"/>
        <end position="55"/>
    </location>
</feature>
<gene>
    <name evidence="3" type="ORF">KFE25_001724</name>
</gene>
<feature type="region of interest" description="Disordered" evidence="2">
    <location>
        <begin position="82"/>
        <end position="103"/>
    </location>
</feature>
<evidence type="ECO:0000313" key="4">
    <source>
        <dbReference type="Proteomes" id="UP000751190"/>
    </source>
</evidence>
<organism evidence="3 4">
    <name type="scientific">Diacronema lutheri</name>
    <name type="common">Unicellular marine alga</name>
    <name type="synonym">Monochrysis lutheri</name>
    <dbReference type="NCBI Taxonomy" id="2081491"/>
    <lineage>
        <taxon>Eukaryota</taxon>
        <taxon>Haptista</taxon>
        <taxon>Haptophyta</taxon>
        <taxon>Pavlovophyceae</taxon>
        <taxon>Pavlovales</taxon>
        <taxon>Pavlovaceae</taxon>
        <taxon>Diacronema</taxon>
    </lineage>
</organism>
<feature type="coiled-coil region" evidence="1">
    <location>
        <begin position="255"/>
        <end position="332"/>
    </location>
</feature>
<keyword evidence="1" id="KW-0175">Coiled coil</keyword>
<dbReference type="Proteomes" id="UP000751190">
    <property type="component" value="Unassembled WGS sequence"/>
</dbReference>
<protein>
    <submittedName>
        <fullName evidence="3">Uncharacterized protein</fullName>
    </submittedName>
</protein>
<sequence length="636" mass="65512">MAGDDRLAAAREFLAKHAPAAQHASTMDAIRKRLARPASAAPAHDAEPTPDAPLAVPARAELAALEEQLRAALHREQRLQSQLRAAEERATRRSRDDEASAAAAAAVQSRREAEVSALLGALRVRTAELDDREVEMLSVVEALDRKDAGIDAQRAALHAERVRASVRSEDACERAERAAAALEAAARNVAGSEAPAVPEGSEVVEAPSNGGEGVLCARARDGSGGGDGALGASIARLERAATTLEHAARSACAERDRAQQNLREHGAELSHLAAELEQREAAARALARAAEEAADEARATAAVERARLLTDAQLARDEAARATADAAGARDEAARAVADAAGARADAAGARAEAVRAMADAAGARDGAARATADAACARDETARATADARRARARADEAGALVARLRAERDLARRAAVEGHERGAREEPLVAELAAADAELGALAERCARFDAEAKSERLASGRLREQLRLVTETRALAADARRRAAAPAGGCGVSGWPLPPARPPYARAPAPPAPAPAAASGRTALAGPPEAAPGVPDLCAQRAHPDRVDTVRVADADADASARTARPRGGGAARADPTDEREGLGALEAIYLTAVDELAPPSAKFQGQAGFAPPRARALAPTSGNRDARAGRGD</sequence>
<comment type="caution">
    <text evidence="3">The sequence shown here is derived from an EMBL/GenBank/DDBJ whole genome shotgun (WGS) entry which is preliminary data.</text>
</comment>
<feature type="region of interest" description="Disordered" evidence="2">
    <location>
        <begin position="606"/>
        <end position="636"/>
    </location>
</feature>
<feature type="compositionally biased region" description="Low complexity" evidence="2">
    <location>
        <begin position="518"/>
        <end position="530"/>
    </location>
</feature>
<proteinExistence type="predicted"/>